<sequence>MSSLAITWTLGSHGWAVVEVADDHGEAEAVASYLTDAPEQFLYAVARLIHGDEETRAELEAEPQVYRWFFGGDGSVVDIRLVLADGVQAPDSTGAVVWSGRHTITALARSAVRAFDRIDHEQGEEAYESQWGRPFPRTELEALRTALRSHQRVTAANDGQRRTPGARAHRS</sequence>
<proteinExistence type="predicted"/>
<dbReference type="KEGG" id="scoe:CP976_23075"/>
<name>A0A5J6I656_STRC4</name>
<evidence type="ECO:0000256" key="1">
    <source>
        <dbReference type="SAM" id="MobiDB-lite"/>
    </source>
</evidence>
<protein>
    <submittedName>
        <fullName evidence="2">Uncharacterized protein</fullName>
    </submittedName>
</protein>
<dbReference type="RefSeq" id="WP_150482087.1">
    <property type="nucleotide sequence ID" value="NZ_BMTB01000003.1"/>
</dbReference>
<evidence type="ECO:0000313" key="2">
    <source>
        <dbReference type="EMBL" id="QEV26734.1"/>
    </source>
</evidence>
<dbReference type="AlphaFoldDB" id="A0A5J6I656"/>
<dbReference type="GeneID" id="91418951"/>
<dbReference type="EMBL" id="CP023694">
    <property type="protein sequence ID" value="QEV26734.1"/>
    <property type="molecule type" value="Genomic_DNA"/>
</dbReference>
<evidence type="ECO:0000313" key="3">
    <source>
        <dbReference type="Proteomes" id="UP000326598"/>
    </source>
</evidence>
<gene>
    <name evidence="2" type="ORF">CP976_23075</name>
</gene>
<organism evidence="2 3">
    <name type="scientific">Streptomyces coeruleorubidus</name>
    <dbReference type="NCBI Taxonomy" id="116188"/>
    <lineage>
        <taxon>Bacteria</taxon>
        <taxon>Bacillati</taxon>
        <taxon>Actinomycetota</taxon>
        <taxon>Actinomycetes</taxon>
        <taxon>Kitasatosporales</taxon>
        <taxon>Streptomycetaceae</taxon>
        <taxon>Streptomyces</taxon>
    </lineage>
</organism>
<reference evidence="2 3" key="1">
    <citation type="submission" date="2017-09" db="EMBL/GenBank/DDBJ databases">
        <authorList>
            <person name="Lee N."/>
            <person name="Cho B.-K."/>
        </authorList>
    </citation>
    <scope>NUCLEOTIDE SEQUENCE [LARGE SCALE GENOMIC DNA]</scope>
    <source>
        <strain evidence="2 3">ATCC 13740</strain>
    </source>
</reference>
<dbReference type="Proteomes" id="UP000326598">
    <property type="component" value="Chromosome"/>
</dbReference>
<accession>A0A5J6I656</accession>
<feature type="region of interest" description="Disordered" evidence="1">
    <location>
        <begin position="149"/>
        <end position="171"/>
    </location>
</feature>